<evidence type="ECO:0000313" key="5">
    <source>
        <dbReference type="Proteomes" id="UP001363622"/>
    </source>
</evidence>
<evidence type="ECO:0000259" key="3">
    <source>
        <dbReference type="PROSITE" id="PS50157"/>
    </source>
</evidence>
<name>A0ABR1L1F0_9PEZI</name>
<feature type="region of interest" description="Disordered" evidence="2">
    <location>
        <begin position="90"/>
        <end position="233"/>
    </location>
</feature>
<protein>
    <recommendedName>
        <fullName evidence="3">C2H2-type domain-containing protein</fullName>
    </recommendedName>
</protein>
<feature type="compositionally biased region" description="Polar residues" evidence="2">
    <location>
        <begin position="197"/>
        <end position="233"/>
    </location>
</feature>
<gene>
    <name evidence="4" type="ORF">IWZ03DRAFT_34366</name>
</gene>
<keyword evidence="5" id="KW-1185">Reference proteome</keyword>
<sequence>MPCSDPKHINKAGENIHYWPPQGALRVWPCERECGFCGFRARDSSQLRSHVREFHVGQDYPEVTVLVGQRRPPMFDSAIHGTAHLRAQYEGNSSLQQEQAQAGQTKSNVEQNDDSTEDGQDKTDAHQPEPVQSNEVSAGAVAKSIGPSAPVKTRSRNIQVTEKAAAAAADGLNRKRKRAAPIKSHPHESFPSRKSPRGTTASYSETSDINGAGQASYTRETTVTSGQAVNGHNNSTEKLYANITDNIAGLLEFADACGLDKIRVYDAANDALKKWLLSRSSSKD</sequence>
<feature type="compositionally biased region" description="Polar residues" evidence="2">
    <location>
        <begin position="90"/>
        <end position="110"/>
    </location>
</feature>
<keyword evidence="1" id="KW-0863">Zinc-finger</keyword>
<evidence type="ECO:0000256" key="2">
    <source>
        <dbReference type="SAM" id="MobiDB-lite"/>
    </source>
</evidence>
<accession>A0ABR1L1F0</accession>
<dbReference type="EMBL" id="JBBPHU010000001">
    <property type="protein sequence ID" value="KAK7524825.1"/>
    <property type="molecule type" value="Genomic_DNA"/>
</dbReference>
<evidence type="ECO:0000256" key="1">
    <source>
        <dbReference type="PROSITE-ProRule" id="PRU00042"/>
    </source>
</evidence>
<organism evidence="4 5">
    <name type="scientific">Phyllosticta citriasiana</name>
    <dbReference type="NCBI Taxonomy" id="595635"/>
    <lineage>
        <taxon>Eukaryota</taxon>
        <taxon>Fungi</taxon>
        <taxon>Dikarya</taxon>
        <taxon>Ascomycota</taxon>
        <taxon>Pezizomycotina</taxon>
        <taxon>Dothideomycetes</taxon>
        <taxon>Dothideomycetes incertae sedis</taxon>
        <taxon>Botryosphaeriales</taxon>
        <taxon>Phyllostictaceae</taxon>
        <taxon>Phyllosticta</taxon>
    </lineage>
</organism>
<keyword evidence="1" id="KW-0479">Metal-binding</keyword>
<comment type="caution">
    <text evidence="4">The sequence shown here is derived from an EMBL/GenBank/DDBJ whole genome shotgun (WGS) entry which is preliminary data.</text>
</comment>
<proteinExistence type="predicted"/>
<dbReference type="PROSITE" id="PS50157">
    <property type="entry name" value="ZINC_FINGER_C2H2_2"/>
    <property type="match status" value="1"/>
</dbReference>
<feature type="domain" description="C2H2-type" evidence="3">
    <location>
        <begin position="32"/>
        <end position="60"/>
    </location>
</feature>
<dbReference type="InterPro" id="IPR013087">
    <property type="entry name" value="Znf_C2H2_type"/>
</dbReference>
<dbReference type="Proteomes" id="UP001363622">
    <property type="component" value="Unassembled WGS sequence"/>
</dbReference>
<reference evidence="4 5" key="1">
    <citation type="submission" date="2024-04" db="EMBL/GenBank/DDBJ databases">
        <title>Phyllosticta paracitricarpa is synonymous to the EU quarantine fungus P. citricarpa based on phylogenomic analyses.</title>
        <authorList>
            <consortium name="Lawrence Berkeley National Laboratory"/>
            <person name="Van Ingen-Buijs V.A."/>
            <person name="Van Westerhoven A.C."/>
            <person name="Haridas S."/>
            <person name="Skiadas P."/>
            <person name="Martin F."/>
            <person name="Groenewald J.Z."/>
            <person name="Crous P.W."/>
            <person name="Seidl M.F."/>
        </authorList>
    </citation>
    <scope>NUCLEOTIDE SEQUENCE [LARGE SCALE GENOMIC DNA]</scope>
    <source>
        <strain evidence="4 5">CBS 123371</strain>
    </source>
</reference>
<evidence type="ECO:0000313" key="4">
    <source>
        <dbReference type="EMBL" id="KAK7524825.1"/>
    </source>
</evidence>
<keyword evidence="1" id="KW-0862">Zinc</keyword>